<protein>
    <submittedName>
        <fullName evidence="2">Uncharacterized protein</fullName>
    </submittedName>
</protein>
<sequence length="103" mass="11477">MKILVTLLLCAGVVTVTVAIPVTQTSPMEQEPVPSAVTSQGEDRVANKTLRVFNALKKILPEITFEDNCMRFRFGLLCRLEPGSLKRLNATMKVDRVETEPME</sequence>
<gene>
    <name evidence="2" type="ORF">scyTo_0018515</name>
</gene>
<dbReference type="OMA" id="GFICHLK"/>
<dbReference type="AlphaFoldDB" id="A0A401PXC2"/>
<reference evidence="2 3" key="1">
    <citation type="journal article" date="2018" name="Nat. Ecol. Evol.">
        <title>Shark genomes provide insights into elasmobranch evolution and the origin of vertebrates.</title>
        <authorList>
            <person name="Hara Y"/>
            <person name="Yamaguchi K"/>
            <person name="Onimaru K"/>
            <person name="Kadota M"/>
            <person name="Koyanagi M"/>
            <person name="Keeley SD"/>
            <person name="Tatsumi K"/>
            <person name="Tanaka K"/>
            <person name="Motone F"/>
            <person name="Kageyama Y"/>
            <person name="Nozu R"/>
            <person name="Adachi N"/>
            <person name="Nishimura O"/>
            <person name="Nakagawa R"/>
            <person name="Tanegashima C"/>
            <person name="Kiyatake I"/>
            <person name="Matsumoto R"/>
            <person name="Murakumo K"/>
            <person name="Nishida K"/>
            <person name="Terakita A"/>
            <person name="Kuratani S"/>
            <person name="Sato K"/>
            <person name="Hyodo S Kuraku.S."/>
        </authorList>
    </citation>
    <scope>NUCLEOTIDE SEQUENCE [LARGE SCALE GENOMIC DNA]</scope>
</reference>
<feature type="chain" id="PRO_5019232455" evidence="1">
    <location>
        <begin position="20"/>
        <end position="103"/>
    </location>
</feature>
<feature type="signal peptide" evidence="1">
    <location>
        <begin position="1"/>
        <end position="19"/>
    </location>
</feature>
<dbReference type="Proteomes" id="UP000288216">
    <property type="component" value="Unassembled WGS sequence"/>
</dbReference>
<accession>A0A401PXC2</accession>
<evidence type="ECO:0000256" key="1">
    <source>
        <dbReference type="SAM" id="SignalP"/>
    </source>
</evidence>
<dbReference type="EMBL" id="BFAA01012974">
    <property type="protein sequence ID" value="GCB77804.1"/>
    <property type="molecule type" value="Genomic_DNA"/>
</dbReference>
<keyword evidence="1" id="KW-0732">Signal</keyword>
<evidence type="ECO:0000313" key="2">
    <source>
        <dbReference type="EMBL" id="GCB77804.1"/>
    </source>
</evidence>
<name>A0A401PXC2_SCYTO</name>
<proteinExistence type="predicted"/>
<evidence type="ECO:0000313" key="3">
    <source>
        <dbReference type="Proteomes" id="UP000288216"/>
    </source>
</evidence>
<keyword evidence="3" id="KW-1185">Reference proteome</keyword>
<organism evidence="2 3">
    <name type="scientific">Scyliorhinus torazame</name>
    <name type="common">Cloudy catshark</name>
    <name type="synonym">Catulus torazame</name>
    <dbReference type="NCBI Taxonomy" id="75743"/>
    <lineage>
        <taxon>Eukaryota</taxon>
        <taxon>Metazoa</taxon>
        <taxon>Chordata</taxon>
        <taxon>Craniata</taxon>
        <taxon>Vertebrata</taxon>
        <taxon>Chondrichthyes</taxon>
        <taxon>Elasmobranchii</taxon>
        <taxon>Galeomorphii</taxon>
        <taxon>Galeoidea</taxon>
        <taxon>Carcharhiniformes</taxon>
        <taxon>Scyliorhinidae</taxon>
        <taxon>Scyliorhinus</taxon>
    </lineage>
</organism>
<comment type="caution">
    <text evidence="2">The sequence shown here is derived from an EMBL/GenBank/DDBJ whole genome shotgun (WGS) entry which is preliminary data.</text>
</comment>